<evidence type="ECO:0000313" key="2">
    <source>
        <dbReference type="EMBL" id="ORY03858.1"/>
    </source>
</evidence>
<evidence type="ECO:0000313" key="3">
    <source>
        <dbReference type="Proteomes" id="UP000193144"/>
    </source>
</evidence>
<protein>
    <submittedName>
        <fullName evidence="2">Uncharacterized protein</fullName>
    </submittedName>
</protein>
<organism evidence="2 3">
    <name type="scientific">Clohesyomyces aquaticus</name>
    <dbReference type="NCBI Taxonomy" id="1231657"/>
    <lineage>
        <taxon>Eukaryota</taxon>
        <taxon>Fungi</taxon>
        <taxon>Dikarya</taxon>
        <taxon>Ascomycota</taxon>
        <taxon>Pezizomycotina</taxon>
        <taxon>Dothideomycetes</taxon>
        <taxon>Pleosporomycetidae</taxon>
        <taxon>Pleosporales</taxon>
        <taxon>Lindgomycetaceae</taxon>
        <taxon>Clohesyomyces</taxon>
    </lineage>
</organism>
<accession>A0A1Y1Z0P4</accession>
<proteinExistence type="predicted"/>
<reference evidence="2 3" key="1">
    <citation type="submission" date="2016-07" db="EMBL/GenBank/DDBJ databases">
        <title>Pervasive Adenine N6-methylation of Active Genes in Fungi.</title>
        <authorList>
            <consortium name="DOE Joint Genome Institute"/>
            <person name="Mondo S.J."/>
            <person name="Dannebaum R.O."/>
            <person name="Kuo R.C."/>
            <person name="Labutti K."/>
            <person name="Haridas S."/>
            <person name="Kuo A."/>
            <person name="Salamov A."/>
            <person name="Ahrendt S.R."/>
            <person name="Lipzen A."/>
            <person name="Sullivan W."/>
            <person name="Andreopoulos W.B."/>
            <person name="Clum A."/>
            <person name="Lindquist E."/>
            <person name="Daum C."/>
            <person name="Ramamoorthy G.K."/>
            <person name="Gryganskyi A."/>
            <person name="Culley D."/>
            <person name="Magnuson J.K."/>
            <person name="James T.Y."/>
            <person name="O'Malley M.A."/>
            <person name="Stajich J.E."/>
            <person name="Spatafora J.W."/>
            <person name="Visel A."/>
            <person name="Grigoriev I.V."/>
        </authorList>
    </citation>
    <scope>NUCLEOTIDE SEQUENCE [LARGE SCALE GENOMIC DNA]</scope>
    <source>
        <strain evidence="2 3">CBS 115471</strain>
    </source>
</reference>
<feature type="region of interest" description="Disordered" evidence="1">
    <location>
        <begin position="1"/>
        <end position="26"/>
    </location>
</feature>
<sequence length="277" mass="30921">MFASGAIDMTPGRSMRRRRAGHGELRAPSALRTKQITRPSECLYETKRLSCSLLDPGIAFFAGILGPRSVYLAQTPPFAFWVERAHDRVIEKLTSELGTKNAALCSFQGLSGDPFSWNPCRVPSGLRPSIHTGQLHDRGNPFSAPAQRYMLGSSNVEPRILLQSINFNLIKPSLARGTPVNPGVRLQYRSSWDRYSGEGHIANLFRLVGIFDISFSVGPRRWCGSSLVWDSSSTTSAFKYFFRVCIFSIIMSNVSMRFLPKLGHHDHGSRPKRRTCA</sequence>
<comment type="caution">
    <text evidence="2">The sequence shown here is derived from an EMBL/GenBank/DDBJ whole genome shotgun (WGS) entry which is preliminary data.</text>
</comment>
<name>A0A1Y1Z0P4_9PLEO</name>
<gene>
    <name evidence="2" type="ORF">BCR34DRAFT_66437</name>
</gene>
<evidence type="ECO:0000256" key="1">
    <source>
        <dbReference type="SAM" id="MobiDB-lite"/>
    </source>
</evidence>
<dbReference type="Proteomes" id="UP000193144">
    <property type="component" value="Unassembled WGS sequence"/>
</dbReference>
<dbReference type="AlphaFoldDB" id="A0A1Y1Z0P4"/>
<dbReference type="EMBL" id="MCFA01000142">
    <property type="protein sequence ID" value="ORY03858.1"/>
    <property type="molecule type" value="Genomic_DNA"/>
</dbReference>
<keyword evidence="3" id="KW-1185">Reference proteome</keyword>